<protein>
    <submittedName>
        <fullName evidence="2">FAD-dependent oxidoreductase</fullName>
    </submittedName>
</protein>
<sequence>MTPGRDPRAVRHPGPTGLYRSTVERHVCVVGGGIAGLAAATVLAERGVRVTLLESGERLGGRVSAWPVSEGRTMSRGFHAFFRQYYNLRSLLRRTDPALARLIPVDDYPLQRPDGTRDSFAGIPRTPPWSLLGFVARSEAFTARSLSRVDVGAALELLRVGFPDTYLRYEGESAAEFLDRLRFPPGARDLALEVFARSFFADPHDFAAGELVAMFHTYFVGSAEGLLFDVPDEDYDTALWAPLGRLLVDLGADVRTTTSAEAIELTGGGAHVRIAGGEAVDCDAVVLAADPRSARDLIAGLSASPEPAGLDAWRADAAATGNAPPFLVVRLWLDGPVDAAREAFVGTSGYGPLDNVTVLERFEDGAARWAAAHGGSVVELHAYACPPEVLQDTAALDALVADLVDQLHRIYPETAQCAATSTEVLLRDDCAVMPPTGWSRRPGISTPFESLVLAGDWVRTGLPVALMERAATTGFEAANHLLGRWGVAGQDVWTVPMRGLLTLRRNRRSRRDQRPSAAGT</sequence>
<evidence type="ECO:0000313" key="3">
    <source>
        <dbReference type="Proteomes" id="UP000824504"/>
    </source>
</evidence>
<gene>
    <name evidence="2" type="ORF">KDB89_11695</name>
</gene>
<dbReference type="PANTHER" id="PTHR42923">
    <property type="entry name" value="PROTOPORPHYRINOGEN OXIDASE"/>
    <property type="match status" value="1"/>
</dbReference>
<accession>A0ABX8SHQ1</accession>
<dbReference type="InterPro" id="IPR050464">
    <property type="entry name" value="Zeta_carotene_desat/Oxidored"/>
</dbReference>
<evidence type="ECO:0000313" key="2">
    <source>
        <dbReference type="EMBL" id="QXT62404.1"/>
    </source>
</evidence>
<name>A0ABX8SHQ1_9ACTN</name>
<proteinExistence type="predicted"/>
<dbReference type="Proteomes" id="UP000824504">
    <property type="component" value="Chromosome"/>
</dbReference>
<dbReference type="EMBL" id="CP079216">
    <property type="protein sequence ID" value="QXT62404.1"/>
    <property type="molecule type" value="Genomic_DNA"/>
</dbReference>
<dbReference type="Pfam" id="PF01593">
    <property type="entry name" value="Amino_oxidase"/>
    <property type="match status" value="1"/>
</dbReference>
<dbReference type="RefSeq" id="WP_219081238.1">
    <property type="nucleotide sequence ID" value="NZ_CP079216.1"/>
</dbReference>
<dbReference type="PANTHER" id="PTHR42923:SF43">
    <property type="entry name" value="AMINE OXIDASE"/>
    <property type="match status" value="1"/>
</dbReference>
<feature type="domain" description="Amine oxidase" evidence="1">
    <location>
        <begin position="34"/>
        <end position="482"/>
    </location>
</feature>
<reference evidence="2 3" key="1">
    <citation type="submission" date="2021-07" db="EMBL/GenBank/DDBJ databases">
        <title>complete genome sequencing of Tessaracoccus sp.J1M15.</title>
        <authorList>
            <person name="Bae J.-W."/>
            <person name="Kim D.-y."/>
        </authorList>
    </citation>
    <scope>NUCLEOTIDE SEQUENCE [LARGE SCALE GENOMIC DNA]</scope>
    <source>
        <strain evidence="2 3">J1M15</strain>
    </source>
</reference>
<organism evidence="2 3">
    <name type="scientific">Tessaracoccus palaemonis</name>
    <dbReference type="NCBI Taxonomy" id="2829499"/>
    <lineage>
        <taxon>Bacteria</taxon>
        <taxon>Bacillati</taxon>
        <taxon>Actinomycetota</taxon>
        <taxon>Actinomycetes</taxon>
        <taxon>Propionibacteriales</taxon>
        <taxon>Propionibacteriaceae</taxon>
        <taxon>Tessaracoccus</taxon>
    </lineage>
</organism>
<keyword evidence="3" id="KW-1185">Reference proteome</keyword>
<dbReference type="InterPro" id="IPR002937">
    <property type="entry name" value="Amino_oxidase"/>
</dbReference>
<evidence type="ECO:0000259" key="1">
    <source>
        <dbReference type="Pfam" id="PF01593"/>
    </source>
</evidence>